<dbReference type="STRING" id="402600.SAMN05216188_106270"/>
<name>A0A1H9K2F9_9PSEU</name>
<evidence type="ECO:0000256" key="2">
    <source>
        <dbReference type="ARBA" id="ARBA00022679"/>
    </source>
</evidence>
<keyword evidence="1" id="KW-0328">Glycosyltransferase</keyword>
<accession>A0A1H9K2F9</accession>
<feature type="domain" description="Glycosyl transferase family 1" evidence="4">
    <location>
        <begin position="191"/>
        <end position="352"/>
    </location>
</feature>
<dbReference type="RefSeq" id="WP_089951583.1">
    <property type="nucleotide sequence ID" value="NZ_FOFR01000006.1"/>
</dbReference>
<dbReference type="GO" id="GO:0016757">
    <property type="term" value="F:glycosyltransferase activity"/>
    <property type="evidence" value="ECO:0007669"/>
    <property type="project" value="UniProtKB-KW"/>
</dbReference>
<evidence type="ECO:0000256" key="3">
    <source>
        <dbReference type="SAM" id="MobiDB-lite"/>
    </source>
</evidence>
<dbReference type="SUPFAM" id="SSF53756">
    <property type="entry name" value="UDP-Glycosyltransferase/glycogen phosphorylase"/>
    <property type="match status" value="1"/>
</dbReference>
<keyword evidence="2 6" id="KW-0808">Transferase</keyword>
<keyword evidence="7" id="KW-1185">Reference proteome</keyword>
<sequence>MKIAMISLCDSPLTALRDPDAAGRRLHVAKLAQELRRLGHDLTVYTRRTGGRLPDPVRAEEGFDVVHVPAGPDDEDVVPHIGEFAQFLTDRWASGAPDVIHAHHWTSGLAAVLSARRSAIPVVQSYHGLEGGGSAEIERLVGGGVTAVIASSGQEADELARMGVRRSRISTVPWGVDTRLFTPNGPAAPRDGRSRVLTAGGLAPHDGVDDLITALTVVSCTELVVAGGPRRSELAGDADFRRLSALAERLGVADRVSFLGRVRHSDMPALIRSADVVACPSRRPSFGIVALEAMACGVPVVASTAGGLAESVVHEVTGLHVPPRKPALLARALRSLLADEVRRQELGAAGQDRTHIRYAWGRVVPDVVRAYHQATGPEVITSQRKPAQPYARVRRTPAGGERPSDVDGAGAVAR</sequence>
<dbReference type="EMBL" id="FOFR01000006">
    <property type="protein sequence ID" value="SEQ93441.1"/>
    <property type="molecule type" value="Genomic_DNA"/>
</dbReference>
<dbReference type="OrthoDB" id="9810929at2"/>
<dbReference type="Gene3D" id="3.40.50.2000">
    <property type="entry name" value="Glycogen Phosphorylase B"/>
    <property type="match status" value="2"/>
</dbReference>
<dbReference type="InterPro" id="IPR050194">
    <property type="entry name" value="Glycosyltransferase_grp1"/>
</dbReference>
<dbReference type="InterPro" id="IPR028098">
    <property type="entry name" value="Glyco_trans_4-like_N"/>
</dbReference>
<dbReference type="PANTHER" id="PTHR45947">
    <property type="entry name" value="SULFOQUINOVOSYL TRANSFERASE SQD2"/>
    <property type="match status" value="1"/>
</dbReference>
<feature type="region of interest" description="Disordered" evidence="3">
    <location>
        <begin position="378"/>
        <end position="414"/>
    </location>
</feature>
<dbReference type="Pfam" id="PF13439">
    <property type="entry name" value="Glyco_transf_4"/>
    <property type="match status" value="1"/>
</dbReference>
<dbReference type="Proteomes" id="UP000199352">
    <property type="component" value="Unassembled WGS sequence"/>
</dbReference>
<evidence type="ECO:0000313" key="7">
    <source>
        <dbReference type="Proteomes" id="UP000199352"/>
    </source>
</evidence>
<evidence type="ECO:0000313" key="6">
    <source>
        <dbReference type="EMBL" id="SEQ93441.1"/>
    </source>
</evidence>
<evidence type="ECO:0000259" key="4">
    <source>
        <dbReference type="Pfam" id="PF00534"/>
    </source>
</evidence>
<gene>
    <name evidence="6" type="ORF">SAMN05216188_106270</name>
</gene>
<dbReference type="AlphaFoldDB" id="A0A1H9K2F9"/>
<feature type="domain" description="Glycosyltransferase subfamily 4-like N-terminal" evidence="5">
    <location>
        <begin position="27"/>
        <end position="179"/>
    </location>
</feature>
<evidence type="ECO:0000256" key="1">
    <source>
        <dbReference type="ARBA" id="ARBA00022676"/>
    </source>
</evidence>
<proteinExistence type="predicted"/>
<dbReference type="Pfam" id="PF00534">
    <property type="entry name" value="Glycos_transf_1"/>
    <property type="match status" value="1"/>
</dbReference>
<evidence type="ECO:0000259" key="5">
    <source>
        <dbReference type="Pfam" id="PF13439"/>
    </source>
</evidence>
<dbReference type="GO" id="GO:1901137">
    <property type="term" value="P:carbohydrate derivative biosynthetic process"/>
    <property type="evidence" value="ECO:0007669"/>
    <property type="project" value="UniProtKB-ARBA"/>
</dbReference>
<reference evidence="7" key="1">
    <citation type="submission" date="2016-10" db="EMBL/GenBank/DDBJ databases">
        <authorList>
            <person name="Varghese N."/>
            <person name="Submissions S."/>
        </authorList>
    </citation>
    <scope>NUCLEOTIDE SEQUENCE [LARGE SCALE GENOMIC DNA]</scope>
    <source>
        <strain evidence="7">CGMCC 4.3525</strain>
    </source>
</reference>
<dbReference type="PANTHER" id="PTHR45947:SF3">
    <property type="entry name" value="SULFOQUINOVOSYL TRANSFERASE SQD2"/>
    <property type="match status" value="1"/>
</dbReference>
<dbReference type="InterPro" id="IPR001296">
    <property type="entry name" value="Glyco_trans_1"/>
</dbReference>
<protein>
    <submittedName>
        <fullName evidence="6">Glycosyltransferase involved in cell wall bisynthesis</fullName>
    </submittedName>
</protein>
<organism evidence="6 7">
    <name type="scientific">Lentzea xinjiangensis</name>
    <dbReference type="NCBI Taxonomy" id="402600"/>
    <lineage>
        <taxon>Bacteria</taxon>
        <taxon>Bacillati</taxon>
        <taxon>Actinomycetota</taxon>
        <taxon>Actinomycetes</taxon>
        <taxon>Pseudonocardiales</taxon>
        <taxon>Pseudonocardiaceae</taxon>
        <taxon>Lentzea</taxon>
    </lineage>
</organism>